<keyword evidence="3 7" id="KW-0547">Nucleotide-binding</keyword>
<keyword evidence="7" id="KW-0963">Cytoplasm</keyword>
<evidence type="ECO:0000259" key="8">
    <source>
        <dbReference type="PROSITE" id="PS50862"/>
    </source>
</evidence>
<dbReference type="STRING" id="1229780.BN381_50123"/>
<dbReference type="CDD" id="cd00777">
    <property type="entry name" value="AspRS_core"/>
    <property type="match status" value="1"/>
</dbReference>
<comment type="similarity">
    <text evidence="1 7">Belongs to the class-II aminoacyl-tRNA synthetase family. Type 1 subfamily.</text>
</comment>
<evidence type="ECO:0000313" key="9">
    <source>
        <dbReference type="EMBL" id="CCM64981.1"/>
    </source>
</evidence>
<dbReference type="CDD" id="cd04317">
    <property type="entry name" value="EcAspRS_like_N"/>
    <property type="match status" value="1"/>
</dbReference>
<dbReference type="PRINTS" id="PR01042">
    <property type="entry name" value="TRNASYNTHASP"/>
</dbReference>
<dbReference type="GO" id="GO:0050560">
    <property type="term" value="F:aspartate-tRNA(Asn) ligase activity"/>
    <property type="evidence" value="ECO:0007669"/>
    <property type="project" value="UniProtKB-EC"/>
</dbReference>
<dbReference type="AlphaFoldDB" id="R4Z638"/>
<dbReference type="Gene3D" id="3.30.1360.30">
    <property type="entry name" value="GAD-like domain"/>
    <property type="match status" value="1"/>
</dbReference>
<dbReference type="EC" id="6.1.1.23" evidence="7"/>
<dbReference type="GO" id="GO:0004815">
    <property type="term" value="F:aspartate-tRNA ligase activity"/>
    <property type="evidence" value="ECO:0007669"/>
    <property type="project" value="UniProtKB-UniRule"/>
</dbReference>
<keyword evidence="10" id="KW-1185">Reference proteome</keyword>
<gene>
    <name evidence="7 9" type="primary">aspS</name>
    <name evidence="9" type="ORF">BN381_50123</name>
</gene>
<protein>
    <recommendedName>
        <fullName evidence="7">Aspartate--tRNA(Asp/Asn) ligase</fullName>
        <ecNumber evidence="7">6.1.1.23</ecNumber>
    </recommendedName>
    <alternativeName>
        <fullName evidence="7">Aspartyl-tRNA synthetase</fullName>
        <shortName evidence="7">AspRS</shortName>
    </alternativeName>
    <alternativeName>
        <fullName evidence="7">Non-discriminating aspartyl-tRNA synthetase</fullName>
        <shortName evidence="7">ND-AspRS</shortName>
    </alternativeName>
</protein>
<dbReference type="InterPro" id="IPR004115">
    <property type="entry name" value="GAD-like_sf"/>
</dbReference>
<dbReference type="InterPro" id="IPR047089">
    <property type="entry name" value="Asp-tRNA-ligase_1_N"/>
</dbReference>
<evidence type="ECO:0000256" key="1">
    <source>
        <dbReference type="ARBA" id="ARBA00006303"/>
    </source>
</evidence>
<dbReference type="Pfam" id="PF01336">
    <property type="entry name" value="tRNA_anti-codon"/>
    <property type="match status" value="1"/>
</dbReference>
<dbReference type="HOGENOM" id="CLU_014330_3_2_11"/>
<dbReference type="Gene3D" id="3.30.930.10">
    <property type="entry name" value="Bira Bifunctional Protein, Domain 2"/>
    <property type="match status" value="1"/>
</dbReference>
<name>R4Z638_9ACTN</name>
<feature type="site" description="Important for tRNA non-discrimination" evidence="7">
    <location>
        <position position="90"/>
    </location>
</feature>
<dbReference type="Pfam" id="PF00152">
    <property type="entry name" value="tRNA-synt_2"/>
    <property type="match status" value="1"/>
</dbReference>
<dbReference type="eggNOG" id="COG0173">
    <property type="taxonomic scope" value="Bacteria"/>
</dbReference>
<dbReference type="GO" id="GO:0005524">
    <property type="term" value="F:ATP binding"/>
    <property type="evidence" value="ECO:0007669"/>
    <property type="project" value="UniProtKB-UniRule"/>
</dbReference>
<dbReference type="PANTHER" id="PTHR22594:SF5">
    <property type="entry name" value="ASPARTATE--TRNA LIGASE, MITOCHONDRIAL"/>
    <property type="match status" value="1"/>
</dbReference>
<dbReference type="GO" id="GO:0006422">
    <property type="term" value="P:aspartyl-tRNA aminoacylation"/>
    <property type="evidence" value="ECO:0007669"/>
    <property type="project" value="UniProtKB-UniRule"/>
</dbReference>
<keyword evidence="6 7" id="KW-0030">Aminoacyl-tRNA synthetase</keyword>
<dbReference type="Pfam" id="PF02938">
    <property type="entry name" value="GAD"/>
    <property type="match status" value="1"/>
</dbReference>
<dbReference type="GO" id="GO:0003676">
    <property type="term" value="F:nucleic acid binding"/>
    <property type="evidence" value="ECO:0007669"/>
    <property type="project" value="InterPro"/>
</dbReference>
<keyword evidence="2 7" id="KW-0436">Ligase</keyword>
<feature type="binding site" evidence="7">
    <location>
        <begin position="545"/>
        <end position="548"/>
    </location>
    <ligand>
        <name>ATP</name>
        <dbReference type="ChEBI" id="CHEBI:30616"/>
    </ligand>
</feature>
<dbReference type="SUPFAM" id="SSF50249">
    <property type="entry name" value="Nucleic acid-binding proteins"/>
    <property type="match status" value="1"/>
</dbReference>
<feature type="binding site" evidence="7">
    <location>
        <begin position="229"/>
        <end position="231"/>
    </location>
    <ligand>
        <name>ATP</name>
        <dbReference type="ChEBI" id="CHEBI:30616"/>
    </ligand>
</feature>
<dbReference type="InterPro" id="IPR047090">
    <property type="entry name" value="AspRS_core"/>
</dbReference>
<comment type="subcellular location">
    <subcellularLocation>
        <location evidence="7">Cytoplasm</location>
    </subcellularLocation>
</comment>
<dbReference type="RefSeq" id="WP_012229357.1">
    <property type="nucleotide sequence ID" value="NZ_HG422565.1"/>
</dbReference>
<evidence type="ECO:0000256" key="6">
    <source>
        <dbReference type="ARBA" id="ARBA00023146"/>
    </source>
</evidence>
<keyword evidence="4 7" id="KW-0067">ATP-binding</keyword>
<accession>R4Z638</accession>
<evidence type="ECO:0000256" key="7">
    <source>
        <dbReference type="HAMAP-Rule" id="MF_00044"/>
    </source>
</evidence>
<dbReference type="InterPro" id="IPR002312">
    <property type="entry name" value="Asp/Asn-tRNA-synth_IIb"/>
</dbReference>
<feature type="binding site" evidence="7">
    <location>
        <position position="183"/>
    </location>
    <ligand>
        <name>L-aspartate</name>
        <dbReference type="ChEBI" id="CHEBI:29991"/>
    </ligand>
</feature>
<evidence type="ECO:0000313" key="10">
    <source>
        <dbReference type="Proteomes" id="UP000018291"/>
    </source>
</evidence>
<dbReference type="SUPFAM" id="SSF55261">
    <property type="entry name" value="GAD domain-like"/>
    <property type="match status" value="1"/>
</dbReference>
<evidence type="ECO:0000256" key="4">
    <source>
        <dbReference type="ARBA" id="ARBA00022840"/>
    </source>
</evidence>
<dbReference type="Proteomes" id="UP000018291">
    <property type="component" value="Unassembled WGS sequence"/>
</dbReference>
<comment type="subunit">
    <text evidence="7">Homodimer.</text>
</comment>
<dbReference type="InterPro" id="IPR006195">
    <property type="entry name" value="aa-tRNA-synth_II"/>
</dbReference>
<dbReference type="SUPFAM" id="SSF55681">
    <property type="entry name" value="Class II aaRS and biotin synthetases"/>
    <property type="match status" value="1"/>
</dbReference>
<comment type="function">
    <text evidence="7">Aspartyl-tRNA synthetase with relaxed tRNA specificity since it is able to aspartylate not only its cognate tRNA(Asp) but also tRNA(Asn). Reaction proceeds in two steps: L-aspartate is first activated by ATP to form Asp-AMP and then transferred to the acceptor end of tRNA(Asp/Asn).</text>
</comment>
<organism evidence="9 10">
    <name type="scientific">Candidatus Neomicrothrix parvicella RN1</name>
    <dbReference type="NCBI Taxonomy" id="1229780"/>
    <lineage>
        <taxon>Bacteria</taxon>
        <taxon>Bacillati</taxon>
        <taxon>Actinomycetota</taxon>
        <taxon>Acidimicrobiia</taxon>
        <taxon>Acidimicrobiales</taxon>
        <taxon>Microthrixaceae</taxon>
        <taxon>Candidatus Neomicrothrix</taxon>
    </lineage>
</organism>
<feature type="region of interest" description="Aspartate" evidence="7">
    <location>
        <begin position="207"/>
        <end position="210"/>
    </location>
</feature>
<sequence length="599" mass="65904">MPSSEPTPASSPPSSPYRTVLCGELRSANVGDTVSVAGWVARRREHGEHLAFIDLRDHTGIVQCVIDHDVDVRSEWVVKITGVVRPRPDGTVNPDLATGEIEIGEADVEVLSQAKPPPFPVDDRADAVDETIRLRHRYVDLRRERMQANLRLRSKVNASIRTAMDDAGFVEIETPMLTASTPEGARDFVVPSRQHPGTFYALPQSPQMYKQLCMVGGFDRYYQIARCMRDEDLRADRQYEFAQLDAELAFASRDEVLEVIGSTVSLAIEAVTGTPVGEIERITWHDAMDTYGSDKPDVRFGMLLCEVTDVFAETGFNAFKAPSIKAICVPGGAELTRRRLDELTDSARRWGAKGLVWMRVKAEGLDSPVAKFLSDTEMVELTERTGAAEGDLLLLVADEWRQTTHVLGLLRLELGRPPIAEGGVQVRWVVDFPLFEEIDDATGKPTSAHNPFTMCHEEDLGLLQAAAAGELDNPRDLLNVRSQSYDLVINGWELGSGGVRIHRSEVQQTVFSLLGISDEQAERNFGFLLEALRYGAPPHAGFAYGIDRLVAILAGEDNIREVIAFPKTQSGADPLTGSPGPIEAAQLDELGLRLLPPTT</sequence>
<evidence type="ECO:0000256" key="2">
    <source>
        <dbReference type="ARBA" id="ARBA00022598"/>
    </source>
</evidence>
<evidence type="ECO:0000256" key="3">
    <source>
        <dbReference type="ARBA" id="ARBA00022741"/>
    </source>
</evidence>
<feature type="binding site" evidence="7">
    <location>
        <position position="238"/>
    </location>
    <ligand>
        <name>ATP</name>
        <dbReference type="ChEBI" id="CHEBI:30616"/>
    </ligand>
</feature>
<dbReference type="NCBIfam" id="TIGR00459">
    <property type="entry name" value="aspS_bact"/>
    <property type="match status" value="1"/>
</dbReference>
<feature type="binding site" evidence="7">
    <location>
        <position position="500"/>
    </location>
    <ligand>
        <name>L-aspartate</name>
        <dbReference type="ChEBI" id="CHEBI:29991"/>
    </ligand>
</feature>
<reference evidence="9 10" key="1">
    <citation type="journal article" date="2013" name="ISME J.">
        <title>Metabolic model for the filamentous 'Candidatus Microthrix parvicella' based on genomic and metagenomic analyses.</title>
        <authorList>
            <person name="Jon McIlroy S."/>
            <person name="Kristiansen R."/>
            <person name="Albertsen M."/>
            <person name="Michael Karst S."/>
            <person name="Rossetti S."/>
            <person name="Lund Nielsen J."/>
            <person name="Tandoi V."/>
            <person name="James Seviour R."/>
            <person name="Nielsen P.H."/>
        </authorList>
    </citation>
    <scope>NUCLEOTIDE SEQUENCE [LARGE SCALE GENOMIC DNA]</scope>
    <source>
        <strain evidence="9 10">RN1</strain>
    </source>
</reference>
<dbReference type="GO" id="GO:0005737">
    <property type="term" value="C:cytoplasm"/>
    <property type="evidence" value="ECO:0007669"/>
    <property type="project" value="UniProtKB-SubCell"/>
</dbReference>
<dbReference type="HAMAP" id="MF_00044">
    <property type="entry name" value="Asp_tRNA_synth_type1"/>
    <property type="match status" value="1"/>
</dbReference>
<feature type="site" description="Important for tRNA non-discrimination" evidence="7">
    <location>
        <position position="46"/>
    </location>
</feature>
<feature type="binding site" evidence="7">
    <location>
        <position position="449"/>
    </location>
    <ligand>
        <name>L-aspartate</name>
        <dbReference type="ChEBI" id="CHEBI:29991"/>
    </ligand>
</feature>
<proteinExistence type="inferred from homology"/>
<dbReference type="InterPro" id="IPR045864">
    <property type="entry name" value="aa-tRNA-synth_II/BPL/LPL"/>
</dbReference>
<dbReference type="EMBL" id="CANL01000045">
    <property type="protein sequence ID" value="CCM64981.1"/>
    <property type="molecule type" value="Genomic_DNA"/>
</dbReference>
<dbReference type="Gene3D" id="2.40.50.140">
    <property type="entry name" value="Nucleic acid-binding proteins"/>
    <property type="match status" value="1"/>
</dbReference>
<dbReference type="InterPro" id="IPR004524">
    <property type="entry name" value="Asp-tRNA-ligase_1"/>
</dbReference>
<dbReference type="InterPro" id="IPR029351">
    <property type="entry name" value="GAD_dom"/>
</dbReference>
<evidence type="ECO:0000256" key="5">
    <source>
        <dbReference type="ARBA" id="ARBA00022917"/>
    </source>
</evidence>
<comment type="caution">
    <text evidence="9">The sequence shown here is derived from an EMBL/GenBank/DDBJ whole genome shotgun (WGS) entry which is preliminary data.</text>
</comment>
<keyword evidence="5 7" id="KW-0648">Protein biosynthesis</keyword>
<feature type="binding site" evidence="7">
    <location>
        <position position="229"/>
    </location>
    <ligand>
        <name>L-aspartate</name>
        <dbReference type="ChEBI" id="CHEBI:29991"/>
    </ligand>
</feature>
<dbReference type="InterPro" id="IPR004365">
    <property type="entry name" value="NA-bd_OB_tRNA"/>
</dbReference>
<dbReference type="InterPro" id="IPR004364">
    <property type="entry name" value="Aa-tRNA-synt_II"/>
</dbReference>
<dbReference type="InterPro" id="IPR012340">
    <property type="entry name" value="NA-bd_OB-fold"/>
</dbReference>
<feature type="domain" description="Aminoacyl-transfer RNA synthetases class-II family profile" evidence="8">
    <location>
        <begin position="150"/>
        <end position="566"/>
    </location>
</feature>
<dbReference type="PROSITE" id="PS50862">
    <property type="entry name" value="AA_TRNA_LIGASE_II"/>
    <property type="match status" value="1"/>
</dbReference>
<dbReference type="PANTHER" id="PTHR22594">
    <property type="entry name" value="ASPARTYL/LYSYL-TRNA SYNTHETASE"/>
    <property type="match status" value="1"/>
</dbReference>
<feature type="binding site" evidence="7">
    <location>
        <position position="493"/>
    </location>
    <ligand>
        <name>ATP</name>
        <dbReference type="ChEBI" id="CHEBI:30616"/>
    </ligand>
</feature>
<comment type="catalytic activity">
    <reaction evidence="7">
        <text>tRNA(Asx) + L-aspartate + ATP = L-aspartyl-tRNA(Asx) + AMP + diphosphate</text>
        <dbReference type="Rhea" id="RHEA:18349"/>
        <dbReference type="Rhea" id="RHEA-COMP:9710"/>
        <dbReference type="Rhea" id="RHEA-COMP:9711"/>
        <dbReference type="ChEBI" id="CHEBI:29991"/>
        <dbReference type="ChEBI" id="CHEBI:30616"/>
        <dbReference type="ChEBI" id="CHEBI:33019"/>
        <dbReference type="ChEBI" id="CHEBI:78442"/>
        <dbReference type="ChEBI" id="CHEBI:78516"/>
        <dbReference type="ChEBI" id="CHEBI:456215"/>
        <dbReference type="EC" id="6.1.1.23"/>
    </reaction>
</comment>
<dbReference type="NCBIfam" id="NF001750">
    <property type="entry name" value="PRK00476.1"/>
    <property type="match status" value="1"/>
</dbReference>